<evidence type="ECO:0000313" key="1">
    <source>
        <dbReference type="EMBL" id="ANE80146.1"/>
    </source>
</evidence>
<dbReference type="Proteomes" id="UP000077143">
    <property type="component" value="Chromosome"/>
</dbReference>
<gene>
    <name evidence="1" type="ORF">A7U43_13205</name>
</gene>
<dbReference type="EMBL" id="CP015596">
    <property type="protein sequence ID" value="ANE80146.1"/>
    <property type="molecule type" value="Genomic_DNA"/>
</dbReference>
<dbReference type="OrthoDB" id="4731298at2"/>
<organism evidence="1 2">
    <name type="scientific">Mycobacterium adipatum</name>
    <dbReference type="NCBI Taxonomy" id="1682113"/>
    <lineage>
        <taxon>Bacteria</taxon>
        <taxon>Bacillati</taxon>
        <taxon>Actinomycetota</taxon>
        <taxon>Actinomycetes</taxon>
        <taxon>Mycobacteriales</taxon>
        <taxon>Mycobacteriaceae</taxon>
        <taxon>Mycobacterium</taxon>
    </lineage>
</organism>
<accession>A0A172UMB7</accession>
<sequence>MAPTMNRQDSRGRAEEAFRLRAAGRTWAEISRTLGYKSRGAAALAVKRMMDRNPPATAENARATADESLRITQSVLFGRLAAATQRGDDETLTKVAKEIRATVAERSKLAGAYAPERQQVDVNVTTDATAIIDRMESELLALVAQRPAQTALGGNIIDAEIEEIR</sequence>
<proteinExistence type="predicted"/>
<evidence type="ECO:0000313" key="2">
    <source>
        <dbReference type="Proteomes" id="UP000077143"/>
    </source>
</evidence>
<dbReference type="STRING" id="1682113.A7U43_13205"/>
<keyword evidence="2" id="KW-1185">Reference proteome</keyword>
<protein>
    <submittedName>
        <fullName evidence="1">Uncharacterized protein</fullName>
    </submittedName>
</protein>
<dbReference type="KEGG" id="madi:A7U43_13205"/>
<dbReference type="RefSeq" id="WP_067995800.1">
    <property type="nucleotide sequence ID" value="NZ_CP015596.1"/>
</dbReference>
<reference evidence="1 2" key="1">
    <citation type="submission" date="2016-05" db="EMBL/GenBank/DDBJ databases">
        <title>Complete genome sequence of a phthalic acid esters degrading Mycobacterium sp. YC-RL4.</title>
        <authorList>
            <person name="Ren L."/>
            <person name="Fan S."/>
            <person name="Ruth N."/>
            <person name="Jia Y."/>
            <person name="Wang J."/>
            <person name="Qiao C."/>
        </authorList>
    </citation>
    <scope>NUCLEOTIDE SEQUENCE [LARGE SCALE GENOMIC DNA]</scope>
    <source>
        <strain evidence="1 2">YC-RL4</strain>
    </source>
</reference>
<name>A0A172UMB7_9MYCO</name>
<dbReference type="AlphaFoldDB" id="A0A172UMB7"/>